<dbReference type="EMBL" id="KQ460391">
    <property type="protein sequence ID" value="KPJ15405.1"/>
    <property type="molecule type" value="Genomic_DNA"/>
</dbReference>
<keyword evidence="2" id="KW-1185">Reference proteome</keyword>
<proteinExistence type="predicted"/>
<sequence length="122" mass="13396">MAAGTVIELNAGINFHRRTAVPLDGEENAVTPRRNGLLNSHRVGRGAVSGRAKEIDTCAEYYVFNRGEGGNQCKALSNDSNKEQTKRQTSTVMMKTIGNILHIFNCFFQDSMNLNHEIGVGI</sequence>
<dbReference type="AlphaFoldDB" id="A0A0N0PDE5"/>
<name>A0A0N0PDE5_PAPMA</name>
<protein>
    <submittedName>
        <fullName evidence="1">Uncharacterized protein</fullName>
    </submittedName>
</protein>
<evidence type="ECO:0000313" key="1">
    <source>
        <dbReference type="EMBL" id="KPJ15405.1"/>
    </source>
</evidence>
<dbReference type="InParanoid" id="A0A0N0PDE5"/>
<gene>
    <name evidence="1" type="ORF">RR48_04526</name>
</gene>
<accession>A0A0N0PDE5</accession>
<organism evidence="1 2">
    <name type="scientific">Papilio machaon</name>
    <name type="common">Old World swallowtail butterfly</name>
    <dbReference type="NCBI Taxonomy" id="76193"/>
    <lineage>
        <taxon>Eukaryota</taxon>
        <taxon>Metazoa</taxon>
        <taxon>Ecdysozoa</taxon>
        <taxon>Arthropoda</taxon>
        <taxon>Hexapoda</taxon>
        <taxon>Insecta</taxon>
        <taxon>Pterygota</taxon>
        <taxon>Neoptera</taxon>
        <taxon>Endopterygota</taxon>
        <taxon>Lepidoptera</taxon>
        <taxon>Glossata</taxon>
        <taxon>Ditrysia</taxon>
        <taxon>Papilionoidea</taxon>
        <taxon>Papilionidae</taxon>
        <taxon>Papilioninae</taxon>
        <taxon>Papilio</taxon>
    </lineage>
</organism>
<dbReference type="Proteomes" id="UP000053240">
    <property type="component" value="Unassembled WGS sequence"/>
</dbReference>
<reference evidence="1 2" key="1">
    <citation type="journal article" date="2015" name="Nat. Commun.">
        <title>Outbred genome sequencing and CRISPR/Cas9 gene editing in butterflies.</title>
        <authorList>
            <person name="Li X."/>
            <person name="Fan D."/>
            <person name="Zhang W."/>
            <person name="Liu G."/>
            <person name="Zhang L."/>
            <person name="Zhao L."/>
            <person name="Fang X."/>
            <person name="Chen L."/>
            <person name="Dong Y."/>
            <person name="Chen Y."/>
            <person name="Ding Y."/>
            <person name="Zhao R."/>
            <person name="Feng M."/>
            <person name="Zhu Y."/>
            <person name="Feng Y."/>
            <person name="Jiang X."/>
            <person name="Zhu D."/>
            <person name="Xiang H."/>
            <person name="Feng X."/>
            <person name="Li S."/>
            <person name="Wang J."/>
            <person name="Zhang G."/>
            <person name="Kronforst M.R."/>
            <person name="Wang W."/>
        </authorList>
    </citation>
    <scope>NUCLEOTIDE SEQUENCE [LARGE SCALE GENOMIC DNA]</scope>
    <source>
        <strain evidence="1">Ya'a_city_454_Pm</strain>
        <tissue evidence="1">Whole body</tissue>
    </source>
</reference>
<evidence type="ECO:0000313" key="2">
    <source>
        <dbReference type="Proteomes" id="UP000053240"/>
    </source>
</evidence>